<feature type="chain" id="PRO_5047305779" evidence="1">
    <location>
        <begin position="17"/>
        <end position="125"/>
    </location>
</feature>
<gene>
    <name evidence="2" type="ORF">ACFSMZ_09865</name>
</gene>
<dbReference type="EMBL" id="JBHUIR010000034">
    <property type="protein sequence ID" value="MFD2260071.1"/>
    <property type="molecule type" value="Genomic_DNA"/>
</dbReference>
<organism evidence="2 3">
    <name type="scientific">Chelativorans composti</name>
    <dbReference type="NCBI Taxonomy" id="768533"/>
    <lineage>
        <taxon>Bacteria</taxon>
        <taxon>Pseudomonadati</taxon>
        <taxon>Pseudomonadota</taxon>
        <taxon>Alphaproteobacteria</taxon>
        <taxon>Hyphomicrobiales</taxon>
        <taxon>Phyllobacteriaceae</taxon>
        <taxon>Chelativorans</taxon>
    </lineage>
</organism>
<comment type="caution">
    <text evidence="2">The sequence shown here is derived from an EMBL/GenBank/DDBJ whole genome shotgun (WGS) entry which is preliminary data.</text>
</comment>
<feature type="signal peptide" evidence="1">
    <location>
        <begin position="1"/>
        <end position="16"/>
    </location>
</feature>
<sequence>MPALCILAAGKMTVLAASLFSLSWTHSVQKTEWRETWAVTPDGLVLEEARVKGSGAGMDPPEDAVFEDGWWVYRPNRPPLPSLTLAASGATGGGWTLCAEGQCLSLGETAGAPITVAPCDRPPHE</sequence>
<keyword evidence="3" id="KW-1185">Reference proteome</keyword>
<proteinExistence type="predicted"/>
<name>A0ABW5DJB6_9HYPH</name>
<dbReference type="Proteomes" id="UP001597373">
    <property type="component" value="Unassembled WGS sequence"/>
</dbReference>
<accession>A0ABW5DJB6</accession>
<evidence type="ECO:0000313" key="3">
    <source>
        <dbReference type="Proteomes" id="UP001597373"/>
    </source>
</evidence>
<dbReference type="InterPro" id="IPR015001">
    <property type="entry name" value="DUF1850"/>
</dbReference>
<reference evidence="3" key="1">
    <citation type="journal article" date="2019" name="Int. J. Syst. Evol. Microbiol.">
        <title>The Global Catalogue of Microorganisms (GCM) 10K type strain sequencing project: providing services to taxonomists for standard genome sequencing and annotation.</title>
        <authorList>
            <consortium name="The Broad Institute Genomics Platform"/>
            <consortium name="The Broad Institute Genome Sequencing Center for Infectious Disease"/>
            <person name="Wu L."/>
            <person name="Ma J."/>
        </authorList>
    </citation>
    <scope>NUCLEOTIDE SEQUENCE [LARGE SCALE GENOMIC DNA]</scope>
    <source>
        <strain evidence="3">KCTC 23707</strain>
    </source>
</reference>
<keyword evidence="1" id="KW-0732">Signal</keyword>
<dbReference type="RefSeq" id="WP_165278737.1">
    <property type="nucleotide sequence ID" value="NZ_JBHUIR010000034.1"/>
</dbReference>
<dbReference type="Pfam" id="PF08905">
    <property type="entry name" value="DUF1850"/>
    <property type="match status" value="1"/>
</dbReference>
<evidence type="ECO:0000313" key="2">
    <source>
        <dbReference type="EMBL" id="MFD2260071.1"/>
    </source>
</evidence>
<protein>
    <submittedName>
        <fullName evidence="2">DUF1850 domain-containing protein</fullName>
    </submittedName>
</protein>
<evidence type="ECO:0000256" key="1">
    <source>
        <dbReference type="SAM" id="SignalP"/>
    </source>
</evidence>